<feature type="transmembrane region" description="Helical" evidence="1">
    <location>
        <begin position="7"/>
        <end position="26"/>
    </location>
</feature>
<dbReference type="EMBL" id="JAVLVU010000001">
    <property type="protein sequence ID" value="MDT3401674.1"/>
    <property type="molecule type" value="Genomic_DNA"/>
</dbReference>
<comment type="caution">
    <text evidence="2">The sequence shown here is derived from an EMBL/GenBank/DDBJ whole genome shotgun (WGS) entry which is preliminary data.</text>
</comment>
<feature type="transmembrane region" description="Helical" evidence="1">
    <location>
        <begin position="74"/>
        <end position="100"/>
    </location>
</feature>
<keyword evidence="1" id="KW-1133">Transmembrane helix</keyword>
<evidence type="ECO:0000313" key="2">
    <source>
        <dbReference type="EMBL" id="MDT3401674.1"/>
    </source>
</evidence>
<name>A0ABU3GPG6_9SPHI</name>
<proteinExistence type="predicted"/>
<sequence>MKEQFKTHPIASACFVIYLTIWLWMFYVCYKDYAGNGDGEISGMSILGTVVLAFIPYFAAMELLGYLKKQYKKFYYRVALISTTPIPLIILWIIALKLIFQ</sequence>
<dbReference type="RefSeq" id="WP_311947582.1">
    <property type="nucleotide sequence ID" value="NZ_JAVLVU010000001.1"/>
</dbReference>
<keyword evidence="1" id="KW-0812">Transmembrane</keyword>
<feature type="transmembrane region" description="Helical" evidence="1">
    <location>
        <begin position="46"/>
        <end position="67"/>
    </location>
</feature>
<gene>
    <name evidence="2" type="ORF">QE417_000746</name>
</gene>
<protein>
    <submittedName>
        <fullName evidence="2">Uncharacterized protein</fullName>
    </submittedName>
</protein>
<accession>A0ABU3GPG6</accession>
<evidence type="ECO:0000313" key="3">
    <source>
        <dbReference type="Proteomes" id="UP001258315"/>
    </source>
</evidence>
<dbReference type="Proteomes" id="UP001258315">
    <property type="component" value="Unassembled WGS sequence"/>
</dbReference>
<evidence type="ECO:0000256" key="1">
    <source>
        <dbReference type="SAM" id="Phobius"/>
    </source>
</evidence>
<keyword evidence="1" id="KW-0472">Membrane</keyword>
<keyword evidence="3" id="KW-1185">Reference proteome</keyword>
<reference evidence="3" key="1">
    <citation type="submission" date="2023-07" db="EMBL/GenBank/DDBJ databases">
        <title>Functional and genomic diversity of the sorghum phyllosphere microbiome.</title>
        <authorList>
            <person name="Shade A."/>
        </authorList>
    </citation>
    <scope>NUCLEOTIDE SEQUENCE [LARGE SCALE GENOMIC DNA]</scope>
    <source>
        <strain evidence="3">SORGH_AS_0422</strain>
    </source>
</reference>
<organism evidence="2 3">
    <name type="scientific">Mucilaginibacter terrae</name>
    <dbReference type="NCBI Taxonomy" id="1955052"/>
    <lineage>
        <taxon>Bacteria</taxon>
        <taxon>Pseudomonadati</taxon>
        <taxon>Bacteroidota</taxon>
        <taxon>Sphingobacteriia</taxon>
        <taxon>Sphingobacteriales</taxon>
        <taxon>Sphingobacteriaceae</taxon>
        <taxon>Mucilaginibacter</taxon>
    </lineage>
</organism>